<dbReference type="OMA" id="QMVEVCA"/>
<evidence type="ECO:0000259" key="10">
    <source>
        <dbReference type="SMART" id="SM00409"/>
    </source>
</evidence>
<evidence type="ECO:0000256" key="8">
    <source>
        <dbReference type="ARBA" id="ARBA00023319"/>
    </source>
</evidence>
<dbReference type="PANTHER" id="PTHR11494">
    <property type="entry name" value="CYTOTOXIC T-LYMPHOCYTE PROTEIN"/>
    <property type="match status" value="1"/>
</dbReference>
<dbReference type="InterPro" id="IPR013783">
    <property type="entry name" value="Ig-like_fold"/>
</dbReference>
<accession>H3AKG1</accession>
<keyword evidence="4 9" id="KW-1133">Transmembrane helix</keyword>
<dbReference type="FunFam" id="2.60.40.10:FF:000874">
    <property type="entry name" value="Inducible T-cell costimulator"/>
    <property type="match status" value="1"/>
</dbReference>
<keyword evidence="8" id="KW-0393">Immunoglobulin domain</keyword>
<keyword evidence="6" id="KW-1015">Disulfide bond</keyword>
<dbReference type="Gene3D" id="2.60.40.10">
    <property type="entry name" value="Immunoglobulins"/>
    <property type="match status" value="1"/>
</dbReference>
<evidence type="ECO:0000256" key="1">
    <source>
        <dbReference type="ARBA" id="ARBA00004479"/>
    </source>
</evidence>
<evidence type="ECO:0000313" key="12">
    <source>
        <dbReference type="Proteomes" id="UP000008672"/>
    </source>
</evidence>
<reference evidence="11" key="3">
    <citation type="submission" date="2025-09" db="UniProtKB">
        <authorList>
            <consortium name="Ensembl"/>
        </authorList>
    </citation>
    <scope>IDENTIFICATION</scope>
</reference>
<dbReference type="GO" id="GO:0050852">
    <property type="term" value="P:T cell receptor signaling pathway"/>
    <property type="evidence" value="ECO:0007669"/>
    <property type="project" value="TreeGrafter"/>
</dbReference>
<dbReference type="STRING" id="7897.ENSLACP00000010132"/>
<dbReference type="PANTHER" id="PTHR11494:SF8">
    <property type="entry name" value="CYTOTOXIC T-LYMPHOCYTE PROTEIN 4"/>
    <property type="match status" value="1"/>
</dbReference>
<dbReference type="InterPro" id="IPR003599">
    <property type="entry name" value="Ig_sub"/>
</dbReference>
<keyword evidence="5 9" id="KW-0472">Membrane</keyword>
<sequence>LRVFQPAIVMANSKGKVNLVCKYNFSGKGEEFRVTLQRGPATSPSIICASSYTVSYSAFETKRMYSCNGQPSKDNVTLTVSGLTAADTDTYVCKIEIMYPPPYRSSTGDGTVILVPDTDVYAQFVNFIWILLGIITVLMFYCILITTVFCICRFWREGLASPQLKLKAEPLCSLSTQLEKFFVTVY</sequence>
<dbReference type="GeneTree" id="ENSGT00530000063873"/>
<dbReference type="InterPro" id="IPR036179">
    <property type="entry name" value="Ig-like_dom_sf"/>
</dbReference>
<dbReference type="AlphaFoldDB" id="H3AKG1"/>
<evidence type="ECO:0000256" key="9">
    <source>
        <dbReference type="SAM" id="Phobius"/>
    </source>
</evidence>
<dbReference type="InterPro" id="IPR013106">
    <property type="entry name" value="Ig_V-set"/>
</dbReference>
<evidence type="ECO:0000256" key="2">
    <source>
        <dbReference type="ARBA" id="ARBA00022692"/>
    </source>
</evidence>
<dbReference type="FunCoup" id="H3AKG1">
    <property type="interactions" value="345"/>
</dbReference>
<dbReference type="GO" id="GO:0009897">
    <property type="term" value="C:external side of plasma membrane"/>
    <property type="evidence" value="ECO:0007669"/>
    <property type="project" value="TreeGrafter"/>
</dbReference>
<dbReference type="InParanoid" id="H3AKG1"/>
<keyword evidence="2 9" id="KW-0812">Transmembrane</keyword>
<keyword evidence="7" id="KW-0325">Glycoprotein</keyword>
<evidence type="ECO:0000313" key="11">
    <source>
        <dbReference type="Ensembl" id="ENSLACP00000010132.1"/>
    </source>
</evidence>
<evidence type="ECO:0000256" key="4">
    <source>
        <dbReference type="ARBA" id="ARBA00022989"/>
    </source>
</evidence>
<dbReference type="HOGENOM" id="CLU_085095_0_0_1"/>
<evidence type="ECO:0000256" key="3">
    <source>
        <dbReference type="ARBA" id="ARBA00022729"/>
    </source>
</evidence>
<name>H3AKG1_LATCH</name>
<evidence type="ECO:0000256" key="6">
    <source>
        <dbReference type="ARBA" id="ARBA00023157"/>
    </source>
</evidence>
<dbReference type="Ensembl" id="ENSLACT00000010209.1">
    <property type="protein sequence ID" value="ENSLACP00000010132.1"/>
    <property type="gene ID" value="ENSLACG00000008933.1"/>
</dbReference>
<protein>
    <submittedName>
        <fullName evidence="11">Cytotoxic T-lymphocyte associated protein 4</fullName>
    </submittedName>
</protein>
<dbReference type="EMBL" id="AFYH01096763">
    <property type="status" value="NOT_ANNOTATED_CDS"/>
    <property type="molecule type" value="Genomic_DNA"/>
</dbReference>
<comment type="subcellular location">
    <subcellularLocation>
        <location evidence="1">Membrane</location>
        <topology evidence="1">Single-pass type I membrane protein</topology>
    </subcellularLocation>
</comment>
<reference evidence="11" key="2">
    <citation type="submission" date="2025-08" db="UniProtKB">
        <authorList>
            <consortium name="Ensembl"/>
        </authorList>
    </citation>
    <scope>IDENTIFICATION</scope>
</reference>
<feature type="transmembrane region" description="Helical" evidence="9">
    <location>
        <begin position="127"/>
        <end position="155"/>
    </location>
</feature>
<dbReference type="eggNOG" id="ENOG502RZVK">
    <property type="taxonomic scope" value="Eukaryota"/>
</dbReference>
<reference evidence="12" key="1">
    <citation type="submission" date="2011-08" db="EMBL/GenBank/DDBJ databases">
        <title>The draft genome of Latimeria chalumnae.</title>
        <authorList>
            <person name="Di Palma F."/>
            <person name="Alfoldi J."/>
            <person name="Johnson J."/>
            <person name="Berlin A."/>
            <person name="Gnerre S."/>
            <person name="Jaffe D."/>
            <person name="MacCallum I."/>
            <person name="Young S."/>
            <person name="Walker B.J."/>
            <person name="Lander E."/>
            <person name="Lindblad-Toh K."/>
        </authorList>
    </citation>
    <scope>NUCLEOTIDE SEQUENCE [LARGE SCALE GENOMIC DNA]</scope>
    <source>
        <strain evidence="12">Wild caught</strain>
    </source>
</reference>
<keyword evidence="12" id="KW-1185">Reference proteome</keyword>
<proteinExistence type="predicted"/>
<dbReference type="GO" id="GO:0042129">
    <property type="term" value="P:regulation of T cell proliferation"/>
    <property type="evidence" value="ECO:0007669"/>
    <property type="project" value="InterPro"/>
</dbReference>
<evidence type="ECO:0000256" key="5">
    <source>
        <dbReference type="ARBA" id="ARBA00023136"/>
    </source>
</evidence>
<organism evidence="11 12">
    <name type="scientific">Latimeria chalumnae</name>
    <name type="common">Coelacanth</name>
    <dbReference type="NCBI Taxonomy" id="7897"/>
    <lineage>
        <taxon>Eukaryota</taxon>
        <taxon>Metazoa</taxon>
        <taxon>Chordata</taxon>
        <taxon>Craniata</taxon>
        <taxon>Vertebrata</taxon>
        <taxon>Euteleostomi</taxon>
        <taxon>Coelacanthiformes</taxon>
        <taxon>Coelacanthidae</taxon>
        <taxon>Latimeria</taxon>
    </lineage>
</organism>
<dbReference type="SUPFAM" id="SSF48726">
    <property type="entry name" value="Immunoglobulin"/>
    <property type="match status" value="1"/>
</dbReference>
<evidence type="ECO:0000256" key="7">
    <source>
        <dbReference type="ARBA" id="ARBA00023180"/>
    </source>
</evidence>
<dbReference type="SMART" id="SM00409">
    <property type="entry name" value="IG"/>
    <property type="match status" value="1"/>
</dbReference>
<keyword evidence="3" id="KW-0732">Signal</keyword>
<dbReference type="Pfam" id="PF07686">
    <property type="entry name" value="V-set"/>
    <property type="match status" value="1"/>
</dbReference>
<dbReference type="Proteomes" id="UP000008672">
    <property type="component" value="Unassembled WGS sequence"/>
</dbReference>
<feature type="domain" description="Immunoglobulin" evidence="10">
    <location>
        <begin position="6"/>
        <end position="116"/>
    </location>
</feature>
<dbReference type="InterPro" id="IPR040216">
    <property type="entry name" value="CTLA4/CD28"/>
</dbReference>